<dbReference type="AlphaFoldDB" id="A0A1Y5P1P5"/>
<dbReference type="RefSeq" id="WP_295575946.1">
    <property type="nucleotide sequence ID" value="NZ_FLQR01000007.1"/>
</dbReference>
<proteinExistence type="predicted"/>
<dbReference type="InterPro" id="IPR036116">
    <property type="entry name" value="FN3_sf"/>
</dbReference>
<evidence type="ECO:0000313" key="2">
    <source>
        <dbReference type="EMBL" id="SBS72614.1"/>
    </source>
</evidence>
<dbReference type="GO" id="GO:0005975">
    <property type="term" value="P:carbohydrate metabolic process"/>
    <property type="evidence" value="ECO:0007669"/>
    <property type="project" value="UniProtKB-ARBA"/>
</dbReference>
<name>A0A1Y5P1P5_9MICO</name>
<feature type="signal peptide" evidence="1">
    <location>
        <begin position="1"/>
        <end position="27"/>
    </location>
</feature>
<dbReference type="Gene3D" id="2.60.40.10">
    <property type="entry name" value="Immunoglobulins"/>
    <property type="match status" value="1"/>
</dbReference>
<feature type="chain" id="PRO_5038837442" description="Fibronectin type-III domain-containing protein" evidence="1">
    <location>
        <begin position="28"/>
        <end position="304"/>
    </location>
</feature>
<dbReference type="InterPro" id="IPR013783">
    <property type="entry name" value="Ig-like_fold"/>
</dbReference>
<accession>A0A1Y5P1P5</accession>
<evidence type="ECO:0000256" key="1">
    <source>
        <dbReference type="SAM" id="SignalP"/>
    </source>
</evidence>
<sequence>MIRRRLLGPVAALVTLAVLGGAGAAVATWTAAASVSTAVSSATATTTLTQAGALTTTYQYTGTSSNVVAGTLVLANTGTTPLAYTLATQLAAGSSSTLAQKTTLALWTGTCGTTIPTSGVVTTSLADPAPSLPAAAQSLTAGTTVTVCVATRVTGSDGTTSNAALQGQAVTATFSATGAVGANWKTTATAAALTQSVYRLNGVGAGTCTDSPSRTSVTLRWNAPANAAPGQTISYRVYDVDANRDLGTFTTTSVTINARDFNQRGVYRFAVEARESGYGTTAEPSQTLTIERIGQGANATVECR</sequence>
<evidence type="ECO:0008006" key="3">
    <source>
        <dbReference type="Google" id="ProtNLM"/>
    </source>
</evidence>
<dbReference type="SUPFAM" id="SSF49265">
    <property type="entry name" value="Fibronectin type III"/>
    <property type="match status" value="1"/>
</dbReference>
<organism evidence="2">
    <name type="scientific">uncultured Microbacterium sp</name>
    <dbReference type="NCBI Taxonomy" id="191216"/>
    <lineage>
        <taxon>Bacteria</taxon>
        <taxon>Bacillati</taxon>
        <taxon>Actinomycetota</taxon>
        <taxon>Actinomycetes</taxon>
        <taxon>Micrococcales</taxon>
        <taxon>Microbacteriaceae</taxon>
        <taxon>Microbacterium</taxon>
        <taxon>environmental samples</taxon>
    </lineage>
</organism>
<gene>
    <name evidence="2" type="ORF">MIPYR_30113</name>
</gene>
<protein>
    <recommendedName>
        <fullName evidence="3">Fibronectin type-III domain-containing protein</fullName>
    </recommendedName>
</protein>
<keyword evidence="1" id="KW-0732">Signal</keyword>
<dbReference type="EMBL" id="FLQR01000007">
    <property type="protein sequence ID" value="SBS72614.1"/>
    <property type="molecule type" value="Genomic_DNA"/>
</dbReference>
<reference evidence="2" key="1">
    <citation type="submission" date="2016-03" db="EMBL/GenBank/DDBJ databases">
        <authorList>
            <person name="Ploux O."/>
        </authorList>
    </citation>
    <scope>NUCLEOTIDE SEQUENCE</scope>
    <source>
        <strain evidence="2">UC1</strain>
    </source>
</reference>